<evidence type="ECO:0000256" key="5">
    <source>
        <dbReference type="ARBA" id="ARBA00011869"/>
    </source>
</evidence>
<evidence type="ECO:0000256" key="12">
    <source>
        <dbReference type="PIRNR" id="PIRNR015658"/>
    </source>
</evidence>
<evidence type="ECO:0000256" key="1">
    <source>
        <dbReference type="ARBA" id="ARBA00001959"/>
    </source>
</evidence>
<protein>
    <recommendedName>
        <fullName evidence="12">Oxaloacetate decarboxylase beta chain</fullName>
        <ecNumber evidence="12">7.2.4.2</ecNumber>
    </recommendedName>
</protein>
<dbReference type="NCBIfam" id="TIGR01109">
    <property type="entry name" value="Na_pump_decarbB"/>
    <property type="match status" value="1"/>
</dbReference>
<dbReference type="GO" id="GO:0016829">
    <property type="term" value="F:lyase activity"/>
    <property type="evidence" value="ECO:0007669"/>
    <property type="project" value="InterPro"/>
</dbReference>
<evidence type="ECO:0000313" key="15">
    <source>
        <dbReference type="Proteomes" id="UP000177445"/>
    </source>
</evidence>
<feature type="transmembrane region" description="Helical" evidence="13">
    <location>
        <begin position="271"/>
        <end position="297"/>
    </location>
</feature>
<comment type="function">
    <text evidence="2 12">Catalyzes the decarboxylation of oxaloacetate coupled to Na(+) translocation.</text>
</comment>
<dbReference type="GO" id="GO:0005886">
    <property type="term" value="C:plasma membrane"/>
    <property type="evidence" value="ECO:0007669"/>
    <property type="project" value="UniProtKB-SubCell"/>
</dbReference>
<dbReference type="Proteomes" id="UP000177445">
    <property type="component" value="Chromosome"/>
</dbReference>
<feature type="transmembrane region" description="Helical" evidence="13">
    <location>
        <begin position="131"/>
        <end position="152"/>
    </location>
</feature>
<keyword evidence="12" id="KW-0813">Transport</keyword>
<evidence type="ECO:0000256" key="3">
    <source>
        <dbReference type="ARBA" id="ARBA00004651"/>
    </source>
</evidence>
<comment type="cofactor">
    <cofactor evidence="1">
        <name>Na(+)</name>
        <dbReference type="ChEBI" id="CHEBI:29101"/>
    </cofactor>
</comment>
<dbReference type="GO" id="GO:0006814">
    <property type="term" value="P:sodium ion transport"/>
    <property type="evidence" value="ECO:0007669"/>
    <property type="project" value="UniProtKB-UniRule"/>
</dbReference>
<comment type="catalytic activity">
    <reaction evidence="11 12">
        <text>oxaloacetate + 2 Na(+)(in) + H(+) = pyruvate + 2 Na(+)(out) + CO2</text>
        <dbReference type="Rhea" id="RHEA:57724"/>
        <dbReference type="ChEBI" id="CHEBI:15361"/>
        <dbReference type="ChEBI" id="CHEBI:15378"/>
        <dbReference type="ChEBI" id="CHEBI:16452"/>
        <dbReference type="ChEBI" id="CHEBI:16526"/>
        <dbReference type="ChEBI" id="CHEBI:29101"/>
        <dbReference type="EC" id="7.2.4.2"/>
    </reaction>
</comment>
<dbReference type="PIRSF" id="PIRSF015658">
    <property type="entry name" value="MmdB_OadB"/>
    <property type="match status" value="1"/>
</dbReference>
<feature type="transmembrane region" description="Helical" evidence="13">
    <location>
        <begin position="219"/>
        <end position="241"/>
    </location>
</feature>
<evidence type="ECO:0000256" key="7">
    <source>
        <dbReference type="ARBA" id="ARBA00022692"/>
    </source>
</evidence>
<feature type="transmembrane region" description="Helical" evidence="13">
    <location>
        <begin position="12"/>
        <end position="31"/>
    </location>
</feature>
<keyword evidence="6 12" id="KW-1003">Cell membrane</keyword>
<comment type="subunit">
    <text evidence="5 12">Heterotrimer of an alpha, a beta and a gamma subunit.</text>
</comment>
<dbReference type="KEGG" id="msq:BKP64_07745"/>
<dbReference type="GO" id="GO:0015451">
    <property type="term" value="F:decarboxylation-driven active transmembrane transporter activity"/>
    <property type="evidence" value="ECO:0007669"/>
    <property type="project" value="UniProtKB-EC"/>
</dbReference>
<dbReference type="STRING" id="1874317.BKP64_07745"/>
<feature type="transmembrane region" description="Helical" evidence="13">
    <location>
        <begin position="347"/>
        <end position="365"/>
    </location>
</feature>
<feature type="transmembrane region" description="Helical" evidence="13">
    <location>
        <begin position="413"/>
        <end position="435"/>
    </location>
</feature>
<feature type="transmembrane region" description="Helical" evidence="13">
    <location>
        <begin position="317"/>
        <end position="335"/>
    </location>
</feature>
<name>A0A1D9GKA0_9GAMM</name>
<keyword evidence="12" id="KW-0406">Ion transport</keyword>
<feature type="transmembrane region" description="Helical" evidence="13">
    <location>
        <begin position="164"/>
        <end position="184"/>
    </location>
</feature>
<dbReference type="OrthoDB" id="9783838at2"/>
<organism evidence="14 15">
    <name type="scientific">Marinobacter salinus</name>
    <dbReference type="NCBI Taxonomy" id="1874317"/>
    <lineage>
        <taxon>Bacteria</taxon>
        <taxon>Pseudomonadati</taxon>
        <taxon>Pseudomonadota</taxon>
        <taxon>Gammaproteobacteria</taxon>
        <taxon>Pseudomonadales</taxon>
        <taxon>Marinobacteraceae</taxon>
        <taxon>Marinobacter</taxon>
    </lineage>
</organism>
<evidence type="ECO:0000256" key="6">
    <source>
        <dbReference type="ARBA" id="ARBA00022475"/>
    </source>
</evidence>
<feature type="transmembrane region" description="Helical" evidence="13">
    <location>
        <begin position="38"/>
        <end position="62"/>
    </location>
</feature>
<reference evidence="14 15" key="1">
    <citation type="submission" date="2016-10" db="EMBL/GenBank/DDBJ databases">
        <title>Marinobacter salinus sp. nov., a moderately halophilic bacterium isolated from a tidal flat environment.</title>
        <authorList>
            <person name="Park S.-J."/>
        </authorList>
    </citation>
    <scope>NUCLEOTIDE SEQUENCE [LARGE SCALE GENOMIC DNA]</scope>
    <source>
        <strain evidence="14 15">Hb8</strain>
    </source>
</reference>
<keyword evidence="7 13" id="KW-0812">Transmembrane</keyword>
<sequence>MTLWTGSGLFNIEIGQVVMIAIGFLLLFLAIRKGFEPLLLVPIGFGGILANIPEAGLALSAAENAIHMAKPEVLAALASALDVSYQSGQVVTAEVMDAFKYAYKEASSAELAMANGLAQDFGYGNGMLYNFYTVVIGSTVGPLLIFMGVGAMTDFGPLLANPKTLLLGAAAQFGIFGTVLGAALLDWLGILDFTILEAAAIGIIGGADGPTSIYVSSVLAPHLIGAIAVSAYAYMALVPMIQPPIMKALTSPEERKIKMSQLRPVSKQEKIIFPLVVLIAVVLFLPDAAPLLGMFCFGNLMRECGVVERLSDTAQNALINIVTIFLGLSVGSKLMADKFLDPQTLGILGLGIVAFGVGTASGVLMAKLMNKLSKEQINPLIGSAGVSAVPMAARVSNKVGLEANPQNFLLMHAMGPNVAGVIGSAVAAGVMIKLLS</sequence>
<dbReference type="EC" id="7.2.4.2" evidence="12"/>
<evidence type="ECO:0000313" key="14">
    <source>
        <dbReference type="EMBL" id="AOY88072.1"/>
    </source>
</evidence>
<keyword evidence="12" id="KW-0915">Sodium</keyword>
<keyword evidence="15" id="KW-1185">Reference proteome</keyword>
<dbReference type="InterPro" id="IPR005661">
    <property type="entry name" value="OadB_MmdB"/>
</dbReference>
<comment type="subcellular location">
    <subcellularLocation>
        <location evidence="3">Cell membrane</location>
        <topology evidence="3">Multi-pass membrane protein</topology>
    </subcellularLocation>
</comment>
<evidence type="ECO:0000256" key="2">
    <source>
        <dbReference type="ARBA" id="ARBA00003002"/>
    </source>
</evidence>
<evidence type="ECO:0000256" key="11">
    <source>
        <dbReference type="ARBA" id="ARBA00048176"/>
    </source>
</evidence>
<keyword evidence="8" id="KW-1278">Translocase</keyword>
<evidence type="ECO:0000256" key="9">
    <source>
        <dbReference type="ARBA" id="ARBA00022989"/>
    </source>
</evidence>
<feature type="transmembrane region" description="Helical" evidence="13">
    <location>
        <begin position="190"/>
        <end position="207"/>
    </location>
</feature>
<evidence type="ECO:0000256" key="13">
    <source>
        <dbReference type="SAM" id="Phobius"/>
    </source>
</evidence>
<evidence type="ECO:0000256" key="8">
    <source>
        <dbReference type="ARBA" id="ARBA00022967"/>
    </source>
</evidence>
<accession>A0A1D9GKA0</accession>
<evidence type="ECO:0000256" key="4">
    <source>
        <dbReference type="ARBA" id="ARBA00010924"/>
    </source>
</evidence>
<dbReference type="PANTHER" id="PTHR35806:SF1">
    <property type="entry name" value="OXALOACETATE DECARBOXYLASE BETA CHAIN 2"/>
    <property type="match status" value="1"/>
</dbReference>
<gene>
    <name evidence="14" type="ORF">BKP64_07745</name>
</gene>
<dbReference type="AlphaFoldDB" id="A0A1D9GKA0"/>
<dbReference type="EMBL" id="CP017715">
    <property type="protein sequence ID" value="AOY88072.1"/>
    <property type="molecule type" value="Genomic_DNA"/>
</dbReference>
<keyword evidence="12" id="KW-0739">Sodium transport</keyword>
<keyword evidence="10 12" id="KW-0472">Membrane</keyword>
<evidence type="ECO:0000256" key="10">
    <source>
        <dbReference type="ARBA" id="ARBA00023136"/>
    </source>
</evidence>
<keyword evidence="9 13" id="KW-1133">Transmembrane helix</keyword>
<dbReference type="PANTHER" id="PTHR35806">
    <property type="entry name" value="OXALOACETATE DECARBOXYLASE BETA CHAIN 2"/>
    <property type="match status" value="1"/>
</dbReference>
<comment type="similarity">
    <text evidence="4 12">Belongs to the GcdB/MmdB/OadB family.</text>
</comment>
<proteinExistence type="inferred from homology"/>
<dbReference type="Pfam" id="PF03977">
    <property type="entry name" value="OAD_beta"/>
    <property type="match status" value="1"/>
</dbReference>